<dbReference type="AlphaFoldDB" id="A0A8S3Q109"/>
<dbReference type="Gene3D" id="3.30.70.1820">
    <property type="entry name" value="L1 transposable element, RRM domain"/>
    <property type="match status" value="1"/>
</dbReference>
<gene>
    <name evidence="2" type="ORF">MEDL_4811</name>
</gene>
<organism evidence="2 3">
    <name type="scientific">Mytilus edulis</name>
    <name type="common">Blue mussel</name>
    <dbReference type="NCBI Taxonomy" id="6550"/>
    <lineage>
        <taxon>Eukaryota</taxon>
        <taxon>Metazoa</taxon>
        <taxon>Spiralia</taxon>
        <taxon>Lophotrochozoa</taxon>
        <taxon>Mollusca</taxon>
        <taxon>Bivalvia</taxon>
        <taxon>Autobranchia</taxon>
        <taxon>Pteriomorphia</taxon>
        <taxon>Mytilida</taxon>
        <taxon>Mytiloidea</taxon>
        <taxon>Mytilidae</taxon>
        <taxon>Mytilinae</taxon>
        <taxon>Mytilus</taxon>
    </lineage>
</organism>
<comment type="caution">
    <text evidence="2">The sequence shown here is derived from an EMBL/GenBank/DDBJ whole genome shotgun (WGS) entry which is preliminary data.</text>
</comment>
<feature type="region of interest" description="Disordered" evidence="1">
    <location>
        <begin position="328"/>
        <end position="357"/>
    </location>
</feature>
<dbReference type="InterPro" id="IPR036691">
    <property type="entry name" value="Endo/exonu/phosph_ase_sf"/>
</dbReference>
<dbReference type="InterPro" id="IPR004244">
    <property type="entry name" value="Transposase_22"/>
</dbReference>
<sequence length="1015" mass="117694">MADLNDSGSKQYSLPPTLMQACTNQYSTQYTPNLNDTPLSSNVISSSRQILYGADNGYAFTPYHLQAPHTTPAQMGHQTPSVPIPMHPISTPPHPDLLMFMHEVREKLQKLDILEDILSRLVDMEEHCNNLDSEICGIKTELKAQTSNIVSLDKGLGGLHSKLQEIETQNITLTDENYKLQEKIIDQQTRSMRDNLIFKGIYDDHNPTENTEETVKDFIKRELGLESKDINFHVVHRLRPRQDRGPRNILAKFERRKDRNRVLEAAKKELKQKPQYYVHEQFPVEIIERRRELIPILKDAREKGHEAVLVEDKLFINKRRFDPRQCVPQINPQHQQGPRQPPTDHGPQQPPSDQHIPMSSKLKFTEFSNIFQTYDVLVFVETKLDDLDIIDLPDGFSYVTKNRKGATKKSGGIVIIYKNILKQFISFIESESQYVQWFKFQKCLLNCEKDVLFGAVYIPPENSKYANTDAFEEIEIELLTFADKFDSYVSLIGDFNAKTGTRDDFIVPDESLIGIFELESDDEILSYMLDYEQLKLQNIPLSRMSECHCNINNYGHKLLDMCKKLNVYIANSRLGSDIGIGRTTCKDISVIDYLLLSSKLFSIVDEFEILDFVPLFSDVHNAIHIVFKSVLPHDQITHDTSQNSTSIKWNDNNRNEFVNTFHNSQDQLTNIMNDLENIHTRDTCTQQDIDNITGEINELFQNTAKATLSKPHYKSRKKPNSKPWYTNKCLTSRKKFHKARKRYNIHKNEVTRKQLLETSKSYKMVTNQAYKNYQFDFEQKLRNTSKKQGKEFWKILNKFVKNKDEKSEISVETLHDYFKSMNENNVHDEIDIDIDVNNLPPDIEELLNSPITVEEIKCAIPWHFGLVSRDLFLVGRPVTGTTYKAAADDESDYIQEFVFTPETFQSVFISQQSIKQFEDYRELIDPGEEHFKEWDAVGNVVESIFADPHLIIASQGRHFDDIEFIKDKRCHLLRIGKDYLGFQKLSHRPYAVVFLIQISKLGGEIRISHQVNKTQ</sequence>
<evidence type="ECO:0000313" key="3">
    <source>
        <dbReference type="Proteomes" id="UP000683360"/>
    </source>
</evidence>
<evidence type="ECO:0000313" key="2">
    <source>
        <dbReference type="EMBL" id="CAG2189416.1"/>
    </source>
</evidence>
<protein>
    <recommendedName>
        <fullName evidence="4">Endonuclease/exonuclease/phosphatase domain-containing protein</fullName>
    </recommendedName>
</protein>
<dbReference type="OrthoDB" id="8906575at2759"/>
<dbReference type="SUPFAM" id="SSF56219">
    <property type="entry name" value="DNase I-like"/>
    <property type="match status" value="1"/>
</dbReference>
<name>A0A8S3Q109_MYTED</name>
<accession>A0A8S3Q109</accession>
<keyword evidence="3" id="KW-1185">Reference proteome</keyword>
<reference evidence="2" key="1">
    <citation type="submission" date="2021-03" db="EMBL/GenBank/DDBJ databases">
        <authorList>
            <person name="Bekaert M."/>
        </authorList>
    </citation>
    <scope>NUCLEOTIDE SEQUENCE</scope>
</reference>
<dbReference type="Proteomes" id="UP000683360">
    <property type="component" value="Unassembled WGS sequence"/>
</dbReference>
<dbReference type="EMBL" id="CAJPWZ010000293">
    <property type="protein sequence ID" value="CAG2189416.1"/>
    <property type="molecule type" value="Genomic_DNA"/>
</dbReference>
<evidence type="ECO:0008006" key="4">
    <source>
        <dbReference type="Google" id="ProtNLM"/>
    </source>
</evidence>
<dbReference type="PANTHER" id="PTHR11505">
    <property type="entry name" value="L1 TRANSPOSABLE ELEMENT-RELATED"/>
    <property type="match status" value="1"/>
</dbReference>
<feature type="compositionally biased region" description="Polar residues" evidence="1">
    <location>
        <begin position="328"/>
        <end position="338"/>
    </location>
</feature>
<evidence type="ECO:0000256" key="1">
    <source>
        <dbReference type="SAM" id="MobiDB-lite"/>
    </source>
</evidence>
<dbReference type="Gene3D" id="3.60.10.10">
    <property type="entry name" value="Endonuclease/exonuclease/phosphatase"/>
    <property type="match status" value="1"/>
</dbReference>
<proteinExistence type="predicted"/>